<dbReference type="RefSeq" id="WP_124703920.1">
    <property type="nucleotide sequence ID" value="NZ_BGOW01000005.1"/>
</dbReference>
<dbReference type="Pfam" id="PF01345">
    <property type="entry name" value="DUF11"/>
    <property type="match status" value="1"/>
</dbReference>
<dbReference type="Pfam" id="PF00082">
    <property type="entry name" value="Peptidase_S8"/>
    <property type="match status" value="1"/>
</dbReference>
<accession>A0A401JBP1</accession>
<dbReference type="InterPro" id="IPR050131">
    <property type="entry name" value="Peptidase_S8_subtilisin-like"/>
</dbReference>
<dbReference type="InterPro" id="IPR013783">
    <property type="entry name" value="Ig-like_fold"/>
</dbReference>
<dbReference type="PROSITE" id="PS51892">
    <property type="entry name" value="SUBTILASE"/>
    <property type="match status" value="1"/>
</dbReference>
<evidence type="ECO:0000256" key="5">
    <source>
        <dbReference type="PROSITE-ProRule" id="PRU01240"/>
    </source>
</evidence>
<dbReference type="Gene3D" id="2.60.40.10">
    <property type="entry name" value="Immunoglobulins"/>
    <property type="match status" value="1"/>
</dbReference>
<comment type="similarity">
    <text evidence="1 5">Belongs to the peptidase S8 family.</text>
</comment>
<evidence type="ECO:0000313" key="10">
    <source>
        <dbReference type="Proteomes" id="UP000286806"/>
    </source>
</evidence>
<dbReference type="PANTHER" id="PTHR43806:SF11">
    <property type="entry name" value="CEREVISIN-RELATED"/>
    <property type="match status" value="1"/>
</dbReference>
<dbReference type="GO" id="GO:0004252">
    <property type="term" value="F:serine-type endopeptidase activity"/>
    <property type="evidence" value="ECO:0007669"/>
    <property type="project" value="UniProtKB-UniRule"/>
</dbReference>
<evidence type="ECO:0000313" key="9">
    <source>
        <dbReference type="EMBL" id="GBL45082.1"/>
    </source>
</evidence>
<feature type="region of interest" description="Disordered" evidence="6">
    <location>
        <begin position="466"/>
        <end position="489"/>
    </location>
</feature>
<evidence type="ECO:0000256" key="4">
    <source>
        <dbReference type="ARBA" id="ARBA00022825"/>
    </source>
</evidence>
<feature type="active site" description="Charge relay system" evidence="5">
    <location>
        <position position="185"/>
    </location>
</feature>
<dbReference type="InterPro" id="IPR000209">
    <property type="entry name" value="Peptidase_S8/S53_dom"/>
</dbReference>
<sequence length="730" mass="74522">MATLRKSSHHYFRAIILPANRFFAFIAALPLLWASVCFAQPIALPASIESRLLAGQAVDLIVEYQSQAVEQAAATMRQRAGLMHDDAGILALKAQRYQAIKLGVDRAIARPDIETLRDYSHLPMAYKRFHSMAALQALLASPAVKAVYPNREFHPVLTVSLPFIGQPAVASAADKGNGTTVAVIDNGIDYTRSAFGSCTAPGTPASCHVVASVNFGTGTTDTSHGTNVSAIALGVAPDSRIAMLNAFSGTSAYTSDVISAMNWAIANQSTYHIAAINMSLGDGSRNTAPCSSGNPFLTPVGNARSAGISVVAAAGNDAYSDAIANPACTPGVISVGAVYDANYGGINWGAGLCSDTTTQADQITCFSNSANFLTLLAPGALVTAGGYTEGGTSQASPHVAGAVAVLRSAFATETLDQTATRLTSNGVALTDPRNGIVKPRLNLLAATRPANDDFVARFTLSGSAGNTTGQNRLATQEPGEPSHAGNAGGSSVWWKWTAPAAGQVSLDTHGSSFDTMLAVYGGTAINALTPIAANDNDGTANGVSSLLFEAQSGVEYEITVDGANGASGNIALNWALNTAAQANLSVSVAGPANGVAYSTAAYSISVSNSGPQAATNVSVSATLPADASFVEGTAGCAVSGTVVTCPVGTLQATATVVLNITVMWGASGTANLSVSVTSDLPDSATANNSATVVINIAADSADIPTLPQWGIGLMAILLLSHILWPRRQLL</sequence>
<dbReference type="InterPro" id="IPR015500">
    <property type="entry name" value="Peptidase_S8_subtilisin-rel"/>
</dbReference>
<dbReference type="PRINTS" id="PR00723">
    <property type="entry name" value="SUBTILISIN"/>
</dbReference>
<dbReference type="InterPro" id="IPR001434">
    <property type="entry name" value="OmcB-like_DUF11"/>
</dbReference>
<comment type="caution">
    <text evidence="9">The sequence shown here is derived from an EMBL/GenBank/DDBJ whole genome shotgun (WGS) entry which is preliminary data.</text>
</comment>
<protein>
    <submittedName>
        <fullName evidence="9">Subtilase domain protein</fullName>
    </submittedName>
</protein>
<dbReference type="InterPro" id="IPR023828">
    <property type="entry name" value="Peptidase_S8_Ser-AS"/>
</dbReference>
<dbReference type="GO" id="GO:0006508">
    <property type="term" value="P:proteolysis"/>
    <property type="evidence" value="ECO:0007669"/>
    <property type="project" value="UniProtKB-KW"/>
</dbReference>
<dbReference type="InterPro" id="IPR036852">
    <property type="entry name" value="Peptidase_S8/S53_dom_sf"/>
</dbReference>
<feature type="domain" description="DUF11" evidence="8">
    <location>
        <begin position="593"/>
        <end position="693"/>
    </location>
</feature>
<feature type="active site" description="Charge relay system" evidence="5">
    <location>
        <position position="393"/>
    </location>
</feature>
<evidence type="ECO:0000256" key="1">
    <source>
        <dbReference type="ARBA" id="ARBA00011073"/>
    </source>
</evidence>
<evidence type="ECO:0000256" key="3">
    <source>
        <dbReference type="ARBA" id="ARBA00022801"/>
    </source>
</evidence>
<evidence type="ECO:0000259" key="8">
    <source>
        <dbReference type="Pfam" id="PF01345"/>
    </source>
</evidence>
<keyword evidence="3 5" id="KW-0378">Hydrolase</keyword>
<keyword evidence="10" id="KW-1185">Reference proteome</keyword>
<dbReference type="EMBL" id="BGOW01000005">
    <property type="protein sequence ID" value="GBL45082.1"/>
    <property type="molecule type" value="Genomic_DNA"/>
</dbReference>
<dbReference type="Proteomes" id="UP000286806">
    <property type="component" value="Unassembled WGS sequence"/>
</dbReference>
<dbReference type="AlphaFoldDB" id="A0A401JBP1"/>
<dbReference type="PROSITE" id="PS00138">
    <property type="entry name" value="SUBTILASE_SER"/>
    <property type="match status" value="1"/>
</dbReference>
<organism evidence="9 10">
    <name type="scientific">Sulfuriferula multivorans</name>
    <dbReference type="NCBI Taxonomy" id="1559896"/>
    <lineage>
        <taxon>Bacteria</taxon>
        <taxon>Pseudomonadati</taxon>
        <taxon>Pseudomonadota</taxon>
        <taxon>Betaproteobacteria</taxon>
        <taxon>Nitrosomonadales</taxon>
        <taxon>Sulfuricellaceae</taxon>
        <taxon>Sulfuriferula</taxon>
    </lineage>
</organism>
<feature type="domain" description="Peptidase S8/S53" evidence="7">
    <location>
        <begin position="176"/>
        <end position="418"/>
    </location>
</feature>
<dbReference type="SUPFAM" id="SSF52743">
    <property type="entry name" value="Subtilisin-like"/>
    <property type="match status" value="1"/>
</dbReference>
<gene>
    <name evidence="9" type="ORF">SFMTTN_0886</name>
</gene>
<name>A0A401JBP1_9PROT</name>
<proteinExistence type="inferred from homology"/>
<evidence type="ECO:0000259" key="7">
    <source>
        <dbReference type="Pfam" id="PF00082"/>
    </source>
</evidence>
<dbReference type="PANTHER" id="PTHR43806">
    <property type="entry name" value="PEPTIDASE S8"/>
    <property type="match status" value="1"/>
</dbReference>
<evidence type="ECO:0000256" key="6">
    <source>
        <dbReference type="SAM" id="MobiDB-lite"/>
    </source>
</evidence>
<dbReference type="InterPro" id="IPR047589">
    <property type="entry name" value="DUF11_rpt"/>
</dbReference>
<feature type="active site" description="Charge relay system" evidence="5">
    <location>
        <position position="224"/>
    </location>
</feature>
<dbReference type="NCBIfam" id="TIGR01451">
    <property type="entry name" value="B_ant_repeat"/>
    <property type="match status" value="1"/>
</dbReference>
<evidence type="ECO:0000256" key="2">
    <source>
        <dbReference type="ARBA" id="ARBA00022670"/>
    </source>
</evidence>
<keyword evidence="4 5" id="KW-0720">Serine protease</keyword>
<reference evidence="9 10" key="1">
    <citation type="journal article" date="2019" name="Front. Microbiol.">
        <title>Genomes of Neutrophilic Sulfur-Oxidizing Chemolithoautotrophs Representing 9 Proteobacterial Species From 8 Genera.</title>
        <authorList>
            <person name="Watanabe T."/>
            <person name="Kojima H."/>
            <person name="Umezawa K."/>
            <person name="Hori C."/>
            <person name="Takasuka T.E."/>
            <person name="Kato Y."/>
            <person name="Fukui M."/>
        </authorList>
    </citation>
    <scope>NUCLEOTIDE SEQUENCE [LARGE SCALE GENOMIC DNA]</scope>
    <source>
        <strain evidence="9 10">TTN</strain>
    </source>
</reference>
<dbReference type="Gene3D" id="3.40.50.200">
    <property type="entry name" value="Peptidase S8/S53 domain"/>
    <property type="match status" value="1"/>
</dbReference>
<dbReference type="OrthoDB" id="9798386at2"/>
<keyword evidence="2 5" id="KW-0645">Protease</keyword>